<dbReference type="EMBL" id="HBUE01211429">
    <property type="protein sequence ID" value="CAG6534630.1"/>
    <property type="molecule type" value="Transcribed_RNA"/>
</dbReference>
<dbReference type="EMBL" id="HBUE01211432">
    <property type="protein sequence ID" value="CAG6534632.1"/>
    <property type="molecule type" value="Transcribed_RNA"/>
</dbReference>
<organism evidence="1">
    <name type="scientific">Culex pipiens</name>
    <name type="common">House mosquito</name>
    <dbReference type="NCBI Taxonomy" id="7175"/>
    <lineage>
        <taxon>Eukaryota</taxon>
        <taxon>Metazoa</taxon>
        <taxon>Ecdysozoa</taxon>
        <taxon>Arthropoda</taxon>
        <taxon>Hexapoda</taxon>
        <taxon>Insecta</taxon>
        <taxon>Pterygota</taxon>
        <taxon>Neoptera</taxon>
        <taxon>Endopterygota</taxon>
        <taxon>Diptera</taxon>
        <taxon>Nematocera</taxon>
        <taxon>Culicoidea</taxon>
        <taxon>Culicidae</taxon>
        <taxon>Culicinae</taxon>
        <taxon>Culicini</taxon>
        <taxon>Culex</taxon>
        <taxon>Culex</taxon>
    </lineage>
</organism>
<evidence type="ECO:0000313" key="1">
    <source>
        <dbReference type="EMBL" id="CAG6586578.1"/>
    </source>
</evidence>
<proteinExistence type="predicted"/>
<dbReference type="EMBL" id="HBUE01317865">
    <property type="protein sequence ID" value="CAG6586578.1"/>
    <property type="molecule type" value="Transcribed_RNA"/>
</dbReference>
<dbReference type="EMBL" id="HBUE01317867">
    <property type="protein sequence ID" value="CAG6586579.1"/>
    <property type="molecule type" value="Transcribed_RNA"/>
</dbReference>
<protein>
    <submittedName>
        <fullName evidence="1">(northern house mosquito) hypothetical protein</fullName>
    </submittedName>
</protein>
<dbReference type="EMBL" id="HBUE01211431">
    <property type="protein sequence ID" value="CAG6534631.1"/>
    <property type="molecule type" value="Transcribed_RNA"/>
</dbReference>
<name>A0A8D8KCU5_CULPI</name>
<sequence>MLGCKICCACWGPGGLTNLGPPGTICCCCWGTVCWTMVAFGGSFAGGSSSFLPLPPLVGTSVFAMFSSKSNPMMLARGFSGSGFWIGVAGRWPVACLKILGVITSRGW</sequence>
<dbReference type="AlphaFoldDB" id="A0A8D8KCU5"/>
<accession>A0A8D8KCU5</accession>
<dbReference type="EMBL" id="HBUE01317868">
    <property type="protein sequence ID" value="CAG6586580.1"/>
    <property type="molecule type" value="Transcribed_RNA"/>
</dbReference>
<reference evidence="1" key="1">
    <citation type="submission" date="2021-05" db="EMBL/GenBank/DDBJ databases">
        <authorList>
            <person name="Alioto T."/>
            <person name="Alioto T."/>
            <person name="Gomez Garrido J."/>
        </authorList>
    </citation>
    <scope>NUCLEOTIDE SEQUENCE</scope>
</reference>